<evidence type="ECO:0000259" key="4">
    <source>
        <dbReference type="Pfam" id="PF01170"/>
    </source>
</evidence>
<dbReference type="EMBL" id="AFNH02000617">
    <property type="protein sequence ID" value="EZG65667.1"/>
    <property type="molecule type" value="Genomic_DNA"/>
</dbReference>
<keyword evidence="1 5" id="KW-0489">Methyltransferase</keyword>
<accession>A0A023B678</accession>
<dbReference type="SUPFAM" id="SSF53335">
    <property type="entry name" value="S-adenosyl-L-methionine-dependent methyltransferases"/>
    <property type="match status" value="1"/>
</dbReference>
<comment type="caution">
    <text evidence="5">The sequence shown here is derived from an EMBL/GenBank/DDBJ whole genome shotgun (WGS) entry which is preliminary data.</text>
</comment>
<dbReference type="VEuPathDB" id="CryptoDB:GNI_082390"/>
<dbReference type="Gene3D" id="3.40.50.150">
    <property type="entry name" value="Vaccinia Virus protein VP39"/>
    <property type="match status" value="1"/>
</dbReference>
<dbReference type="RefSeq" id="XP_011134060.1">
    <property type="nucleotide sequence ID" value="XM_011135758.1"/>
</dbReference>
<dbReference type="GO" id="GO:0043527">
    <property type="term" value="C:tRNA methyltransferase complex"/>
    <property type="evidence" value="ECO:0007669"/>
    <property type="project" value="UniProtKB-ARBA"/>
</dbReference>
<reference evidence="5" key="1">
    <citation type="submission" date="2013-12" db="EMBL/GenBank/DDBJ databases">
        <authorList>
            <person name="Omoto C.K."/>
            <person name="Sibley D."/>
            <person name="Venepally P."/>
            <person name="Hadjithomas M."/>
            <person name="Karamycheva S."/>
            <person name="Brunk B."/>
            <person name="Roos D."/>
            <person name="Caler E."/>
            <person name="Lorenzi H."/>
        </authorList>
    </citation>
    <scope>NUCLEOTIDE SEQUENCE</scope>
</reference>
<dbReference type="GeneID" id="22912982"/>
<dbReference type="PIRSF" id="PIRSF017259">
    <property type="entry name" value="tRNA_mtfrase_TRM11"/>
    <property type="match status" value="1"/>
</dbReference>
<evidence type="ECO:0000313" key="6">
    <source>
        <dbReference type="Proteomes" id="UP000019763"/>
    </source>
</evidence>
<evidence type="ECO:0000256" key="2">
    <source>
        <dbReference type="ARBA" id="ARBA00022679"/>
    </source>
</evidence>
<proteinExistence type="predicted"/>
<dbReference type="InterPro" id="IPR029063">
    <property type="entry name" value="SAM-dependent_MTases_sf"/>
</dbReference>
<evidence type="ECO:0000256" key="3">
    <source>
        <dbReference type="SAM" id="MobiDB-lite"/>
    </source>
</evidence>
<name>A0A023B678_GRENI</name>
<feature type="non-terminal residue" evidence="5">
    <location>
        <position position="302"/>
    </location>
</feature>
<dbReference type="OrthoDB" id="296065at2759"/>
<dbReference type="InterPro" id="IPR000241">
    <property type="entry name" value="RlmKL-like_Mtase"/>
</dbReference>
<dbReference type="PANTHER" id="PTHR13370:SF3">
    <property type="entry name" value="TRNA (GUANINE(10)-N2)-METHYLTRANSFERASE HOMOLOG"/>
    <property type="match status" value="1"/>
</dbReference>
<keyword evidence="6" id="KW-1185">Reference proteome</keyword>
<organism evidence="5 6">
    <name type="scientific">Gregarina niphandrodes</name>
    <name type="common">Septate eugregarine</name>
    <dbReference type="NCBI Taxonomy" id="110365"/>
    <lineage>
        <taxon>Eukaryota</taxon>
        <taxon>Sar</taxon>
        <taxon>Alveolata</taxon>
        <taxon>Apicomplexa</taxon>
        <taxon>Conoidasida</taxon>
        <taxon>Gregarinasina</taxon>
        <taxon>Eugregarinorida</taxon>
        <taxon>Gregarinidae</taxon>
        <taxon>Gregarina</taxon>
    </lineage>
</organism>
<keyword evidence="2" id="KW-0808">Transferase</keyword>
<protein>
    <submittedName>
        <fullName evidence="5">Methyltransferase</fullName>
    </submittedName>
</protein>
<evidence type="ECO:0000256" key="1">
    <source>
        <dbReference type="ARBA" id="ARBA00022603"/>
    </source>
</evidence>
<evidence type="ECO:0000313" key="5">
    <source>
        <dbReference type="EMBL" id="EZG65667.1"/>
    </source>
</evidence>
<dbReference type="AlphaFoldDB" id="A0A023B678"/>
<dbReference type="GO" id="GO:0008168">
    <property type="term" value="F:methyltransferase activity"/>
    <property type="evidence" value="ECO:0007669"/>
    <property type="project" value="UniProtKB-KW"/>
</dbReference>
<sequence>MGPPVIQKAVARTQDCQKLAILDCEDVRTPAELHDIQVWARLVQERSVLVKLVGVCYAEARTLDEVVETVQRRHDPKCLVPKVFPQPGFPEPNLLEPRLLASSSPQPDSSQPDSSEPVEPACKQRRLVDRINRGFTRTWLREEMEDYRSFAWYCDTAGYQASLEQHVENMNSFRFLFEPHYRANLKKPGVEFCILQEFNTHSKEPVWCCVGKVLTRVLKNCRVTSPYLLPRRPILGPTTLDTDASFIMCNLAEVKAGDVVLDPFCGTGSILIAASRLGAVCFGSDLDKRVVRGWGVAYLNRA</sequence>
<feature type="region of interest" description="Disordered" evidence="3">
    <location>
        <begin position="95"/>
        <end position="121"/>
    </location>
</feature>
<dbReference type="GO" id="GO:0005737">
    <property type="term" value="C:cytoplasm"/>
    <property type="evidence" value="ECO:0007669"/>
    <property type="project" value="TreeGrafter"/>
</dbReference>
<dbReference type="GO" id="GO:0032259">
    <property type="term" value="P:methylation"/>
    <property type="evidence" value="ECO:0007669"/>
    <property type="project" value="UniProtKB-KW"/>
</dbReference>
<dbReference type="Pfam" id="PF01170">
    <property type="entry name" value="UPF0020"/>
    <property type="match status" value="1"/>
</dbReference>
<feature type="compositionally biased region" description="Low complexity" evidence="3">
    <location>
        <begin position="102"/>
        <end position="120"/>
    </location>
</feature>
<gene>
    <name evidence="5" type="ORF">GNI_082390</name>
</gene>
<dbReference type="Proteomes" id="UP000019763">
    <property type="component" value="Unassembled WGS sequence"/>
</dbReference>
<dbReference type="eggNOG" id="KOG2671">
    <property type="taxonomic scope" value="Eukaryota"/>
</dbReference>
<dbReference type="PANTHER" id="PTHR13370">
    <property type="entry name" value="RNA METHYLASE-RELATED"/>
    <property type="match status" value="1"/>
</dbReference>
<feature type="domain" description="Ribosomal RNA large subunit methyltransferase K/L-like methyltransferase" evidence="4">
    <location>
        <begin position="231"/>
        <end position="282"/>
    </location>
</feature>